<dbReference type="InterPro" id="IPR000160">
    <property type="entry name" value="GGDEF_dom"/>
</dbReference>
<evidence type="ECO:0000259" key="10">
    <source>
        <dbReference type="PROSITE" id="PS50887"/>
    </source>
</evidence>
<dbReference type="PANTHER" id="PTHR45138">
    <property type="entry name" value="REGULATORY COMPONENTS OF SENSORY TRANSDUCTION SYSTEM"/>
    <property type="match status" value="1"/>
</dbReference>
<evidence type="ECO:0000256" key="1">
    <source>
        <dbReference type="ARBA" id="ARBA00001946"/>
    </source>
</evidence>
<dbReference type="FunFam" id="3.30.70.270:FF:000001">
    <property type="entry name" value="Diguanylate cyclase domain protein"/>
    <property type="match status" value="1"/>
</dbReference>
<feature type="transmembrane region" description="Helical" evidence="9">
    <location>
        <begin position="92"/>
        <end position="112"/>
    </location>
</feature>
<keyword evidence="5 9" id="KW-0812">Transmembrane</keyword>
<dbReference type="AlphaFoldDB" id="A0A498CFA0"/>
<evidence type="ECO:0000256" key="8">
    <source>
        <dbReference type="ARBA" id="ARBA00034247"/>
    </source>
</evidence>
<dbReference type="EC" id="2.7.7.65" evidence="3"/>
<dbReference type="SUPFAM" id="SSF55073">
    <property type="entry name" value="Nucleotide cyclase"/>
    <property type="match status" value="1"/>
</dbReference>
<keyword evidence="4" id="KW-1003">Cell membrane</keyword>
<feature type="transmembrane region" description="Helical" evidence="9">
    <location>
        <begin position="251"/>
        <end position="268"/>
    </location>
</feature>
<feature type="transmembrane region" description="Helical" evidence="9">
    <location>
        <begin position="274"/>
        <end position="294"/>
    </location>
</feature>
<dbReference type="Pfam" id="PF05231">
    <property type="entry name" value="MASE1"/>
    <property type="match status" value="1"/>
</dbReference>
<dbReference type="InterPro" id="IPR050469">
    <property type="entry name" value="Diguanylate_Cyclase"/>
</dbReference>
<dbReference type="OrthoDB" id="9773156at2"/>
<proteinExistence type="predicted"/>
<feature type="transmembrane region" description="Helical" evidence="9">
    <location>
        <begin position="228"/>
        <end position="246"/>
    </location>
</feature>
<evidence type="ECO:0000256" key="6">
    <source>
        <dbReference type="ARBA" id="ARBA00022989"/>
    </source>
</evidence>
<dbReference type="Proteomes" id="UP000275461">
    <property type="component" value="Unassembled WGS sequence"/>
</dbReference>
<feature type="transmembrane region" description="Helical" evidence="9">
    <location>
        <begin position="132"/>
        <end position="151"/>
    </location>
</feature>
<comment type="subcellular location">
    <subcellularLocation>
        <location evidence="2">Cell membrane</location>
        <topology evidence="2">Multi-pass membrane protein</topology>
    </subcellularLocation>
</comment>
<dbReference type="PROSITE" id="PS50887">
    <property type="entry name" value="GGDEF"/>
    <property type="match status" value="1"/>
</dbReference>
<dbReference type="EMBL" id="RCDA01000001">
    <property type="protein sequence ID" value="RLK50951.1"/>
    <property type="molecule type" value="Genomic_DNA"/>
</dbReference>
<dbReference type="PANTHER" id="PTHR45138:SF9">
    <property type="entry name" value="DIGUANYLATE CYCLASE DGCM-RELATED"/>
    <property type="match status" value="1"/>
</dbReference>
<comment type="cofactor">
    <cofactor evidence="1">
        <name>Mg(2+)</name>
        <dbReference type="ChEBI" id="CHEBI:18420"/>
    </cofactor>
</comment>
<feature type="transmembrane region" description="Helical" evidence="9">
    <location>
        <begin position="24"/>
        <end position="45"/>
    </location>
</feature>
<dbReference type="CDD" id="cd01949">
    <property type="entry name" value="GGDEF"/>
    <property type="match status" value="1"/>
</dbReference>
<organism evidence="11 12">
    <name type="scientific">Alkalispirillum mobile</name>
    <dbReference type="NCBI Taxonomy" id="85925"/>
    <lineage>
        <taxon>Bacteria</taxon>
        <taxon>Pseudomonadati</taxon>
        <taxon>Pseudomonadota</taxon>
        <taxon>Gammaproteobacteria</taxon>
        <taxon>Chromatiales</taxon>
        <taxon>Ectothiorhodospiraceae</taxon>
        <taxon>Alkalispirillum</taxon>
    </lineage>
</organism>
<feature type="transmembrane region" description="Helical" evidence="9">
    <location>
        <begin position="52"/>
        <end position="72"/>
    </location>
</feature>
<dbReference type="InterPro" id="IPR029787">
    <property type="entry name" value="Nucleotide_cyclase"/>
</dbReference>
<name>A0A498CFA0_9GAMM</name>
<dbReference type="InterPro" id="IPR043128">
    <property type="entry name" value="Rev_trsase/Diguanyl_cyclase"/>
</dbReference>
<keyword evidence="7 9" id="KW-0472">Membrane</keyword>
<evidence type="ECO:0000256" key="4">
    <source>
        <dbReference type="ARBA" id="ARBA00022475"/>
    </source>
</evidence>
<dbReference type="InterPro" id="IPR007895">
    <property type="entry name" value="MASE1"/>
</dbReference>
<keyword evidence="6 9" id="KW-1133">Transmembrane helix</keyword>
<evidence type="ECO:0000313" key="11">
    <source>
        <dbReference type="EMBL" id="RLK50951.1"/>
    </source>
</evidence>
<comment type="catalytic activity">
    <reaction evidence="8">
        <text>2 GTP = 3',3'-c-di-GMP + 2 diphosphate</text>
        <dbReference type="Rhea" id="RHEA:24898"/>
        <dbReference type="ChEBI" id="CHEBI:33019"/>
        <dbReference type="ChEBI" id="CHEBI:37565"/>
        <dbReference type="ChEBI" id="CHEBI:58805"/>
        <dbReference type="EC" id="2.7.7.65"/>
    </reaction>
</comment>
<comment type="caution">
    <text evidence="11">The sequence shown here is derived from an EMBL/GenBank/DDBJ whole genome shotgun (WGS) entry which is preliminary data.</text>
</comment>
<evidence type="ECO:0000256" key="7">
    <source>
        <dbReference type="ARBA" id="ARBA00023136"/>
    </source>
</evidence>
<gene>
    <name evidence="11" type="ORF">DFR31_0863</name>
</gene>
<dbReference type="GO" id="GO:0052621">
    <property type="term" value="F:diguanylate cyclase activity"/>
    <property type="evidence" value="ECO:0007669"/>
    <property type="project" value="UniProtKB-EC"/>
</dbReference>
<dbReference type="SMART" id="SM00267">
    <property type="entry name" value="GGDEF"/>
    <property type="match status" value="1"/>
</dbReference>
<reference evidence="11 12" key="1">
    <citation type="submission" date="2018-10" db="EMBL/GenBank/DDBJ databases">
        <title>Genomic Encyclopedia of Type Strains, Phase IV (KMG-IV): sequencing the most valuable type-strain genomes for metagenomic binning, comparative biology and taxonomic classification.</title>
        <authorList>
            <person name="Goeker M."/>
        </authorList>
    </citation>
    <scope>NUCLEOTIDE SEQUENCE [LARGE SCALE GENOMIC DNA]</scope>
    <source>
        <strain evidence="11 12">DSM 12769</strain>
    </source>
</reference>
<evidence type="ECO:0000256" key="9">
    <source>
        <dbReference type="SAM" id="Phobius"/>
    </source>
</evidence>
<dbReference type="Pfam" id="PF00990">
    <property type="entry name" value="GGDEF"/>
    <property type="match status" value="1"/>
</dbReference>
<evidence type="ECO:0000256" key="2">
    <source>
        <dbReference type="ARBA" id="ARBA00004651"/>
    </source>
</evidence>
<evidence type="ECO:0000256" key="3">
    <source>
        <dbReference type="ARBA" id="ARBA00012528"/>
    </source>
</evidence>
<feature type="domain" description="GGDEF" evidence="10">
    <location>
        <begin position="347"/>
        <end position="485"/>
    </location>
</feature>
<feature type="transmembrane region" description="Helical" evidence="9">
    <location>
        <begin position="171"/>
        <end position="191"/>
    </location>
</feature>
<keyword evidence="12" id="KW-1185">Reference proteome</keyword>
<dbReference type="NCBIfam" id="TIGR00254">
    <property type="entry name" value="GGDEF"/>
    <property type="match status" value="1"/>
</dbReference>
<sequence>MPHTDEQEPTPQGYPARVLGQPRALIGLGVGACYGIAVALSLLIAELSLEISTVWLASGVGLMAVLVWGYWLLPVLLAAHWLVSPPMSEAPYWVAAGLGVIAVTEIGIAARLLTGYGRHRVLDFDLTGTARFAFICLLLVPGGGALLAASWLSVTGTAPAELFLLIARNWWLSVVFGFVCVVPLVSSWLRYGPPRFHGRRREALLVLLALLLPVGLIVSYQLSRADPVHALLYGALPLLFWASIFLRESGAALGLTLLTAATIVISQLTPGHAVPVWSTGAHILAFGLMALLVAHAQRNLEAAVAYRTRQNDLERLAYRDMLTGLSNRHHLFEALEESMASWRTHGAPFAVLIMDLDSFKAINDQYGHHAGDEVLKTLAARLRHNHKGGDIAARYGGDEFVILLNDCADAPAALDVARRLLDALDAPITFATTEHGPVTVNVGVSMGCAHISQGANSPDALLVQADQALYEAKAAGKRRAALYGGDVATPATPALGSAR</sequence>
<dbReference type="RefSeq" id="WP_121441397.1">
    <property type="nucleotide sequence ID" value="NZ_RCDA01000001.1"/>
</dbReference>
<dbReference type="Gene3D" id="3.30.70.270">
    <property type="match status" value="1"/>
</dbReference>
<evidence type="ECO:0000256" key="5">
    <source>
        <dbReference type="ARBA" id="ARBA00022692"/>
    </source>
</evidence>
<accession>A0A498CFA0</accession>
<protein>
    <recommendedName>
        <fullName evidence="3">diguanylate cyclase</fullName>
        <ecNumber evidence="3">2.7.7.65</ecNumber>
    </recommendedName>
</protein>
<evidence type="ECO:0000313" key="12">
    <source>
        <dbReference type="Proteomes" id="UP000275461"/>
    </source>
</evidence>
<dbReference type="GO" id="GO:0005886">
    <property type="term" value="C:plasma membrane"/>
    <property type="evidence" value="ECO:0007669"/>
    <property type="project" value="UniProtKB-SubCell"/>
</dbReference>
<feature type="transmembrane region" description="Helical" evidence="9">
    <location>
        <begin position="203"/>
        <end position="222"/>
    </location>
</feature>